<dbReference type="SUPFAM" id="SSF63862">
    <property type="entry name" value="Thiamin pyrophosphokinase, substrate-binding domain"/>
    <property type="match status" value="1"/>
</dbReference>
<dbReference type="PANTHER" id="PTHR41299:SF1">
    <property type="entry name" value="THIAMINE PYROPHOSPHOKINASE"/>
    <property type="match status" value="1"/>
</dbReference>
<feature type="domain" description="Thiamin pyrophosphokinase thiamin-binding" evidence="6">
    <location>
        <begin position="147"/>
        <end position="211"/>
    </location>
</feature>
<evidence type="ECO:0000256" key="1">
    <source>
        <dbReference type="ARBA" id="ARBA00022679"/>
    </source>
</evidence>
<dbReference type="PANTHER" id="PTHR41299">
    <property type="entry name" value="THIAMINE PYROPHOSPHOKINASE"/>
    <property type="match status" value="1"/>
</dbReference>
<evidence type="ECO:0000256" key="5">
    <source>
        <dbReference type="NCBIfam" id="TIGR01378"/>
    </source>
</evidence>
<keyword evidence="8" id="KW-1185">Reference proteome</keyword>
<reference evidence="8" key="1">
    <citation type="journal article" date="2019" name="Int. J. Syst. Evol. Microbiol.">
        <title>The Global Catalogue of Microorganisms (GCM) 10K type strain sequencing project: providing services to taxonomists for standard genome sequencing and annotation.</title>
        <authorList>
            <consortium name="The Broad Institute Genomics Platform"/>
            <consortium name="The Broad Institute Genome Sequencing Center for Infectious Disease"/>
            <person name="Wu L."/>
            <person name="Ma J."/>
        </authorList>
    </citation>
    <scope>NUCLEOTIDE SEQUENCE [LARGE SCALE GENOMIC DNA]</scope>
    <source>
        <strain evidence="8">CCUG 46385</strain>
    </source>
</reference>
<dbReference type="RefSeq" id="WP_379788418.1">
    <property type="nucleotide sequence ID" value="NZ_JBHSHL010000025.1"/>
</dbReference>
<dbReference type="InterPro" id="IPR007371">
    <property type="entry name" value="TPK_catalytic"/>
</dbReference>
<evidence type="ECO:0000313" key="7">
    <source>
        <dbReference type="EMBL" id="MFC4804889.1"/>
    </source>
</evidence>
<accession>A0ABV9QL17</accession>
<keyword evidence="3" id="KW-0418">Kinase</keyword>
<proteinExistence type="predicted"/>
<dbReference type="EC" id="2.7.6.2" evidence="5"/>
<gene>
    <name evidence="7" type="ORF">ACFO4R_07320</name>
</gene>
<dbReference type="Pfam" id="PF04263">
    <property type="entry name" value="TPK_catalytic"/>
    <property type="match status" value="1"/>
</dbReference>
<evidence type="ECO:0000256" key="4">
    <source>
        <dbReference type="ARBA" id="ARBA00022840"/>
    </source>
</evidence>
<evidence type="ECO:0000256" key="3">
    <source>
        <dbReference type="ARBA" id="ARBA00022777"/>
    </source>
</evidence>
<dbReference type="InterPro" id="IPR006282">
    <property type="entry name" value="Thi_PPkinase"/>
</dbReference>
<dbReference type="InterPro" id="IPR036371">
    <property type="entry name" value="TPK_B1-bd_sf"/>
</dbReference>
<sequence>MKEQAKKRALLLLNGELPTPEEIREESVGYEFLVSADGASDILWQAGVIPDLIVGDLDSISKKARRIFEEKSVRFLRFSPEKDKTDGHLAVETLIEEGMKEIFVYGAMGGRWDQSLGNLGLLSQALKHDIDLVFLSSNNRMTCKKPGKYIFPYRRGWYFSLLAYSDRVEEIDLKGARYELRQAVIKKGDTIGISNEYRGDIKLSFKKGDLLIIESRFDRH</sequence>
<evidence type="ECO:0000259" key="6">
    <source>
        <dbReference type="SMART" id="SM00983"/>
    </source>
</evidence>
<dbReference type="CDD" id="cd07995">
    <property type="entry name" value="TPK"/>
    <property type="match status" value="1"/>
</dbReference>
<dbReference type="InterPro" id="IPR036759">
    <property type="entry name" value="TPK_catalytic_sf"/>
</dbReference>
<name>A0ABV9QL17_9FIRM</name>
<organism evidence="7 8">
    <name type="scientific">Filifactor villosus</name>
    <dbReference type="NCBI Taxonomy" id="29374"/>
    <lineage>
        <taxon>Bacteria</taxon>
        <taxon>Bacillati</taxon>
        <taxon>Bacillota</taxon>
        <taxon>Clostridia</taxon>
        <taxon>Peptostreptococcales</taxon>
        <taxon>Filifactoraceae</taxon>
        <taxon>Filifactor</taxon>
    </lineage>
</organism>
<keyword evidence="4" id="KW-0067">ATP-binding</keyword>
<comment type="caution">
    <text evidence="7">The sequence shown here is derived from an EMBL/GenBank/DDBJ whole genome shotgun (WGS) entry which is preliminary data.</text>
</comment>
<dbReference type="SMART" id="SM00983">
    <property type="entry name" value="TPK_B1_binding"/>
    <property type="match status" value="1"/>
</dbReference>
<evidence type="ECO:0000313" key="8">
    <source>
        <dbReference type="Proteomes" id="UP001595916"/>
    </source>
</evidence>
<keyword evidence="1 7" id="KW-0808">Transferase</keyword>
<dbReference type="Gene3D" id="3.40.50.10240">
    <property type="entry name" value="Thiamin pyrophosphokinase, catalytic domain"/>
    <property type="match status" value="1"/>
</dbReference>
<dbReference type="Pfam" id="PF04265">
    <property type="entry name" value="TPK_B1_binding"/>
    <property type="match status" value="1"/>
</dbReference>
<protein>
    <recommendedName>
        <fullName evidence="5">Thiamine diphosphokinase</fullName>
        <ecNumber evidence="5">2.7.6.2</ecNumber>
    </recommendedName>
</protein>
<evidence type="ECO:0000256" key="2">
    <source>
        <dbReference type="ARBA" id="ARBA00022741"/>
    </source>
</evidence>
<dbReference type="EMBL" id="JBHSHL010000025">
    <property type="protein sequence ID" value="MFC4804889.1"/>
    <property type="molecule type" value="Genomic_DNA"/>
</dbReference>
<keyword evidence="2" id="KW-0547">Nucleotide-binding</keyword>
<dbReference type="SUPFAM" id="SSF63999">
    <property type="entry name" value="Thiamin pyrophosphokinase, catalytic domain"/>
    <property type="match status" value="1"/>
</dbReference>
<dbReference type="GO" id="GO:0004788">
    <property type="term" value="F:thiamine diphosphokinase activity"/>
    <property type="evidence" value="ECO:0007669"/>
    <property type="project" value="UniProtKB-EC"/>
</dbReference>
<dbReference type="Proteomes" id="UP001595916">
    <property type="component" value="Unassembled WGS sequence"/>
</dbReference>
<dbReference type="NCBIfam" id="TIGR01378">
    <property type="entry name" value="thi_PPkinase"/>
    <property type="match status" value="1"/>
</dbReference>
<dbReference type="InterPro" id="IPR007373">
    <property type="entry name" value="Thiamin_PyroPKinase_B1-bd"/>
</dbReference>
<dbReference type="InterPro" id="IPR053149">
    <property type="entry name" value="TPK"/>
</dbReference>